<dbReference type="SUPFAM" id="SSF52540">
    <property type="entry name" value="P-loop containing nucleoside triphosphate hydrolases"/>
    <property type="match status" value="1"/>
</dbReference>
<dbReference type="KEGG" id="tpla:ElP_30470"/>
<evidence type="ECO:0000256" key="4">
    <source>
        <dbReference type="ARBA" id="ARBA00022458"/>
    </source>
</evidence>
<dbReference type="CDD" id="cd03263">
    <property type="entry name" value="ABC_subfamily_A"/>
    <property type="match status" value="1"/>
</dbReference>
<evidence type="ECO:0000256" key="8">
    <source>
        <dbReference type="ARBA" id="ARBA00022967"/>
    </source>
</evidence>
<dbReference type="GO" id="GO:0005524">
    <property type="term" value="F:ATP binding"/>
    <property type="evidence" value="ECO:0007669"/>
    <property type="project" value="UniProtKB-KW"/>
</dbReference>
<keyword evidence="5" id="KW-1003">Cell membrane</keyword>
<keyword evidence="4" id="KW-0536">Nodulation</keyword>
<feature type="compositionally biased region" description="Basic residues" evidence="10">
    <location>
        <begin position="334"/>
        <end position="343"/>
    </location>
</feature>
<evidence type="ECO:0000256" key="6">
    <source>
        <dbReference type="ARBA" id="ARBA00022741"/>
    </source>
</evidence>
<dbReference type="PROSITE" id="PS50893">
    <property type="entry name" value="ABC_TRANSPORTER_2"/>
    <property type="match status" value="1"/>
</dbReference>
<dbReference type="InterPro" id="IPR003593">
    <property type="entry name" value="AAA+_ATPase"/>
</dbReference>
<keyword evidence="13" id="KW-1185">Reference proteome</keyword>
<dbReference type="Pfam" id="PF00005">
    <property type="entry name" value="ABC_tran"/>
    <property type="match status" value="1"/>
</dbReference>
<dbReference type="Gene3D" id="3.40.50.300">
    <property type="entry name" value="P-loop containing nucleotide triphosphate hydrolases"/>
    <property type="match status" value="1"/>
</dbReference>
<dbReference type="AlphaFoldDB" id="A0A518H2T2"/>
<dbReference type="RefSeq" id="WP_145270542.1">
    <property type="nucleotide sequence ID" value="NZ_CP036426.1"/>
</dbReference>
<evidence type="ECO:0000256" key="7">
    <source>
        <dbReference type="ARBA" id="ARBA00022840"/>
    </source>
</evidence>
<evidence type="ECO:0000313" key="12">
    <source>
        <dbReference type="EMBL" id="QDV35144.1"/>
    </source>
</evidence>
<proteinExistence type="inferred from homology"/>
<keyword evidence="12" id="KW-0378">Hydrolase</keyword>
<dbReference type="EMBL" id="CP036426">
    <property type="protein sequence ID" value="QDV35144.1"/>
    <property type="molecule type" value="Genomic_DNA"/>
</dbReference>
<keyword evidence="3" id="KW-0813">Transport</keyword>
<protein>
    <submittedName>
        <fullName evidence="12">Daunorubicin/doxorubicin resistance ATP-binding protein DrrA</fullName>
        <ecNumber evidence="12">3.6.3.-</ecNumber>
    </submittedName>
</protein>
<evidence type="ECO:0000256" key="5">
    <source>
        <dbReference type="ARBA" id="ARBA00022475"/>
    </source>
</evidence>
<dbReference type="InterPro" id="IPR027417">
    <property type="entry name" value="P-loop_NTPase"/>
</dbReference>
<accession>A0A518H2T2</accession>
<evidence type="ECO:0000256" key="9">
    <source>
        <dbReference type="ARBA" id="ARBA00023136"/>
    </source>
</evidence>
<feature type="compositionally biased region" description="Low complexity" evidence="10">
    <location>
        <begin position="322"/>
        <end position="333"/>
    </location>
</feature>
<name>A0A518H2T2_9BACT</name>
<feature type="domain" description="ABC transporter" evidence="11">
    <location>
        <begin position="11"/>
        <end position="240"/>
    </location>
</feature>
<evidence type="ECO:0000256" key="1">
    <source>
        <dbReference type="ARBA" id="ARBA00004236"/>
    </source>
</evidence>
<dbReference type="InterPro" id="IPR017871">
    <property type="entry name" value="ABC_transporter-like_CS"/>
</dbReference>
<feature type="region of interest" description="Disordered" evidence="10">
    <location>
        <begin position="315"/>
        <end position="343"/>
    </location>
</feature>
<evidence type="ECO:0000259" key="11">
    <source>
        <dbReference type="PROSITE" id="PS50893"/>
    </source>
</evidence>
<dbReference type="FunFam" id="3.40.50.300:FF:000589">
    <property type="entry name" value="ABC transporter, ATP-binding subunit"/>
    <property type="match status" value="1"/>
</dbReference>
<dbReference type="OrthoDB" id="9804819at2"/>
<dbReference type="GO" id="GO:0005886">
    <property type="term" value="C:plasma membrane"/>
    <property type="evidence" value="ECO:0007669"/>
    <property type="project" value="UniProtKB-SubCell"/>
</dbReference>
<evidence type="ECO:0000256" key="2">
    <source>
        <dbReference type="ARBA" id="ARBA00005417"/>
    </source>
</evidence>
<organism evidence="12 13">
    <name type="scientific">Tautonia plasticadhaerens</name>
    <dbReference type="NCBI Taxonomy" id="2527974"/>
    <lineage>
        <taxon>Bacteria</taxon>
        <taxon>Pseudomonadati</taxon>
        <taxon>Planctomycetota</taxon>
        <taxon>Planctomycetia</taxon>
        <taxon>Isosphaerales</taxon>
        <taxon>Isosphaeraceae</taxon>
        <taxon>Tautonia</taxon>
    </lineage>
</organism>
<keyword evidence="9" id="KW-0472">Membrane</keyword>
<gene>
    <name evidence="12" type="primary">drrA_4</name>
    <name evidence="12" type="ORF">ElP_30470</name>
</gene>
<sequence>MTDLAPGSHAILVRGLRKVYPGRTGPVTAVDGLDLEVFPGECFGLLGPNGAGKTTTVEILEGLNEPTEGEVEVLGRRWEAEADDIRERIGVTLQETRFPEKMTVRELLRLFRSFYRSGPDPDSLLPLVSLESKADTYVETLSGGQQRRLAVALALVGDPELLFFDEPTTGLDPQARRQLWDVVRGLREKGRSIVLTTHYMDEAERLCDRIAIVDHGKVIALGAPDELISRLGGEHIVEFSLGGDGPPADPASFDGLPTVASSRLEGEGYALSVVEPHAAIPALLALLEQQARPLLRLTTRRVSLEDVFVDLTGRHLRDDGPEAANGGEAPANGRGRRRRSRAG</sequence>
<dbReference type="InterPro" id="IPR003439">
    <property type="entry name" value="ABC_transporter-like_ATP-bd"/>
</dbReference>
<evidence type="ECO:0000256" key="10">
    <source>
        <dbReference type="SAM" id="MobiDB-lite"/>
    </source>
</evidence>
<comment type="similarity">
    <text evidence="2">Belongs to the ABC transporter superfamily.</text>
</comment>
<keyword evidence="8" id="KW-1278">Translocase</keyword>
<dbReference type="InterPro" id="IPR050763">
    <property type="entry name" value="ABC_transporter_ATP-binding"/>
</dbReference>
<dbReference type="EC" id="3.6.3.-" evidence="12"/>
<keyword evidence="7 12" id="KW-0067">ATP-binding</keyword>
<evidence type="ECO:0000256" key="3">
    <source>
        <dbReference type="ARBA" id="ARBA00022448"/>
    </source>
</evidence>
<dbReference type="GO" id="GO:0016887">
    <property type="term" value="F:ATP hydrolysis activity"/>
    <property type="evidence" value="ECO:0007669"/>
    <property type="project" value="InterPro"/>
</dbReference>
<dbReference type="Proteomes" id="UP000317835">
    <property type="component" value="Chromosome"/>
</dbReference>
<dbReference type="PANTHER" id="PTHR42711:SF5">
    <property type="entry name" value="ABC TRANSPORTER ATP-BINDING PROTEIN NATA"/>
    <property type="match status" value="1"/>
</dbReference>
<reference evidence="12 13" key="1">
    <citation type="submission" date="2019-02" db="EMBL/GenBank/DDBJ databases">
        <title>Deep-cultivation of Planctomycetes and their phenomic and genomic characterization uncovers novel biology.</title>
        <authorList>
            <person name="Wiegand S."/>
            <person name="Jogler M."/>
            <person name="Boedeker C."/>
            <person name="Pinto D."/>
            <person name="Vollmers J."/>
            <person name="Rivas-Marin E."/>
            <person name="Kohn T."/>
            <person name="Peeters S.H."/>
            <person name="Heuer A."/>
            <person name="Rast P."/>
            <person name="Oberbeckmann S."/>
            <person name="Bunk B."/>
            <person name="Jeske O."/>
            <person name="Meyerdierks A."/>
            <person name="Storesund J.E."/>
            <person name="Kallscheuer N."/>
            <person name="Luecker S."/>
            <person name="Lage O.M."/>
            <person name="Pohl T."/>
            <person name="Merkel B.J."/>
            <person name="Hornburger P."/>
            <person name="Mueller R.-W."/>
            <person name="Bruemmer F."/>
            <person name="Labrenz M."/>
            <person name="Spormann A.M."/>
            <person name="Op den Camp H."/>
            <person name="Overmann J."/>
            <person name="Amann R."/>
            <person name="Jetten M.S.M."/>
            <person name="Mascher T."/>
            <person name="Medema M.H."/>
            <person name="Devos D.P."/>
            <person name="Kaster A.-K."/>
            <person name="Ovreas L."/>
            <person name="Rohde M."/>
            <person name="Galperin M.Y."/>
            <person name="Jogler C."/>
        </authorList>
    </citation>
    <scope>NUCLEOTIDE SEQUENCE [LARGE SCALE GENOMIC DNA]</scope>
    <source>
        <strain evidence="12 13">ElP</strain>
    </source>
</reference>
<dbReference type="PANTHER" id="PTHR42711">
    <property type="entry name" value="ABC TRANSPORTER ATP-BINDING PROTEIN"/>
    <property type="match status" value="1"/>
</dbReference>
<dbReference type="SMART" id="SM00382">
    <property type="entry name" value="AAA"/>
    <property type="match status" value="1"/>
</dbReference>
<keyword evidence="6" id="KW-0547">Nucleotide-binding</keyword>
<dbReference type="PROSITE" id="PS00211">
    <property type="entry name" value="ABC_TRANSPORTER_1"/>
    <property type="match status" value="1"/>
</dbReference>
<comment type="subcellular location">
    <subcellularLocation>
        <location evidence="1">Cell membrane</location>
    </subcellularLocation>
</comment>
<evidence type="ECO:0000313" key="13">
    <source>
        <dbReference type="Proteomes" id="UP000317835"/>
    </source>
</evidence>